<dbReference type="AlphaFoldDB" id="A0A0D0C363"/>
<dbReference type="EMBL" id="KN834845">
    <property type="protein sequence ID" value="KIK52277.1"/>
    <property type="molecule type" value="Genomic_DNA"/>
</dbReference>
<proteinExistence type="predicted"/>
<name>A0A0D0C363_9AGAR</name>
<evidence type="ECO:0000313" key="2">
    <source>
        <dbReference type="Proteomes" id="UP000053593"/>
    </source>
</evidence>
<evidence type="ECO:0000313" key="1">
    <source>
        <dbReference type="EMBL" id="KIK52277.1"/>
    </source>
</evidence>
<gene>
    <name evidence="1" type="ORF">GYMLUDRAFT_969456</name>
</gene>
<dbReference type="Proteomes" id="UP000053593">
    <property type="component" value="Unassembled WGS sequence"/>
</dbReference>
<keyword evidence="2" id="KW-1185">Reference proteome</keyword>
<sequence length="81" mass="9320">MSSKISRFSVFFFSFELGLNLVRRTFSKKICSQARRLQSEFFFSFLFFFELVKLSTGRNRGATTFASSSVSRGILLVILDL</sequence>
<organism evidence="1 2">
    <name type="scientific">Collybiopsis luxurians FD-317 M1</name>
    <dbReference type="NCBI Taxonomy" id="944289"/>
    <lineage>
        <taxon>Eukaryota</taxon>
        <taxon>Fungi</taxon>
        <taxon>Dikarya</taxon>
        <taxon>Basidiomycota</taxon>
        <taxon>Agaricomycotina</taxon>
        <taxon>Agaricomycetes</taxon>
        <taxon>Agaricomycetidae</taxon>
        <taxon>Agaricales</taxon>
        <taxon>Marasmiineae</taxon>
        <taxon>Omphalotaceae</taxon>
        <taxon>Collybiopsis</taxon>
        <taxon>Collybiopsis luxurians</taxon>
    </lineage>
</organism>
<accession>A0A0D0C363</accession>
<dbReference type="HOGENOM" id="CLU_2574129_0_0_1"/>
<reference evidence="1 2" key="1">
    <citation type="submission" date="2014-04" db="EMBL/GenBank/DDBJ databases">
        <title>Evolutionary Origins and Diversification of the Mycorrhizal Mutualists.</title>
        <authorList>
            <consortium name="DOE Joint Genome Institute"/>
            <consortium name="Mycorrhizal Genomics Consortium"/>
            <person name="Kohler A."/>
            <person name="Kuo A."/>
            <person name="Nagy L.G."/>
            <person name="Floudas D."/>
            <person name="Copeland A."/>
            <person name="Barry K.W."/>
            <person name="Cichocki N."/>
            <person name="Veneault-Fourrey C."/>
            <person name="LaButti K."/>
            <person name="Lindquist E.A."/>
            <person name="Lipzen A."/>
            <person name="Lundell T."/>
            <person name="Morin E."/>
            <person name="Murat C."/>
            <person name="Riley R."/>
            <person name="Ohm R."/>
            <person name="Sun H."/>
            <person name="Tunlid A."/>
            <person name="Henrissat B."/>
            <person name="Grigoriev I.V."/>
            <person name="Hibbett D.S."/>
            <person name="Martin F."/>
        </authorList>
    </citation>
    <scope>NUCLEOTIDE SEQUENCE [LARGE SCALE GENOMIC DNA]</scope>
    <source>
        <strain evidence="1 2">FD-317 M1</strain>
    </source>
</reference>
<protein>
    <submittedName>
        <fullName evidence="1">Uncharacterized protein</fullName>
    </submittedName>
</protein>